<dbReference type="Proteomes" id="UP001595868">
    <property type="component" value="Unassembled WGS sequence"/>
</dbReference>
<keyword evidence="2" id="KW-1185">Reference proteome</keyword>
<sequence length="309" mass="35045">MRLPGHDLSRFPVRRRAAHPVTTPDWDLDDFRAAVTDLQDEIAERVAVEDLRRAETVLVERLHEPQFAAVLSATPDGLAESVQRLLLELHNYRPNERSSAHNLPALVRIYLLSRIESAWWRDTPPYVTNADLLAATDLVDLDPLRRAGRLNFRYRRQATTLPARAVRAAERLCWPNRAPRTAGLRFTRARPEVVTLINDLATRYAQRSPRRTPPLWVTSLARSVEHQHRLRSLGYAAVLPSSHCTGYGIDLEMTWLRRRGAGDRLAAVLLERQRAGDVNLIDEGQAWHLCLSPTAAADLRRDLPAELIG</sequence>
<reference evidence="2" key="1">
    <citation type="journal article" date="2019" name="Int. J. Syst. Evol. Microbiol.">
        <title>The Global Catalogue of Microorganisms (GCM) 10K type strain sequencing project: providing services to taxonomists for standard genome sequencing and annotation.</title>
        <authorList>
            <consortium name="The Broad Institute Genomics Platform"/>
            <consortium name="The Broad Institute Genome Sequencing Center for Infectious Disease"/>
            <person name="Wu L."/>
            <person name="Ma J."/>
        </authorList>
    </citation>
    <scope>NUCLEOTIDE SEQUENCE [LARGE SCALE GENOMIC DNA]</scope>
    <source>
        <strain evidence="2">2902at01</strain>
    </source>
</reference>
<comment type="caution">
    <text evidence="1">The sequence shown here is derived from an EMBL/GenBank/DDBJ whole genome shotgun (WGS) entry which is preliminary data.</text>
</comment>
<protein>
    <submittedName>
        <fullName evidence="1">Uncharacterized protein</fullName>
    </submittedName>
</protein>
<accession>A0ABV8KQW3</accession>
<evidence type="ECO:0000313" key="1">
    <source>
        <dbReference type="EMBL" id="MFC4108540.1"/>
    </source>
</evidence>
<evidence type="ECO:0000313" key="2">
    <source>
        <dbReference type="Proteomes" id="UP001595868"/>
    </source>
</evidence>
<name>A0ABV8KQW3_9ACTN</name>
<dbReference type="EMBL" id="JBHSBN010000016">
    <property type="protein sequence ID" value="MFC4108540.1"/>
    <property type="molecule type" value="Genomic_DNA"/>
</dbReference>
<proteinExistence type="predicted"/>
<gene>
    <name evidence="1" type="ORF">ACFOX0_21720</name>
</gene>
<organism evidence="1 2">
    <name type="scientific">Micromonospora zhanjiangensis</name>
    <dbReference type="NCBI Taxonomy" id="1522057"/>
    <lineage>
        <taxon>Bacteria</taxon>
        <taxon>Bacillati</taxon>
        <taxon>Actinomycetota</taxon>
        <taxon>Actinomycetes</taxon>
        <taxon>Micromonosporales</taxon>
        <taxon>Micromonosporaceae</taxon>
        <taxon>Micromonospora</taxon>
    </lineage>
</organism>
<dbReference type="RefSeq" id="WP_377548946.1">
    <property type="nucleotide sequence ID" value="NZ_JBHSBN010000016.1"/>
</dbReference>